<gene>
    <name evidence="1" type="ORF">V22_04680</name>
</gene>
<proteinExistence type="predicted"/>
<reference evidence="1 2" key="1">
    <citation type="submission" date="2019-02" db="EMBL/GenBank/DDBJ databases">
        <title>Deep-cultivation of Planctomycetes and their phenomic and genomic characterization uncovers novel biology.</title>
        <authorList>
            <person name="Wiegand S."/>
            <person name="Jogler M."/>
            <person name="Boedeker C."/>
            <person name="Pinto D."/>
            <person name="Vollmers J."/>
            <person name="Rivas-Marin E."/>
            <person name="Kohn T."/>
            <person name="Peeters S.H."/>
            <person name="Heuer A."/>
            <person name="Rast P."/>
            <person name="Oberbeckmann S."/>
            <person name="Bunk B."/>
            <person name="Jeske O."/>
            <person name="Meyerdierks A."/>
            <person name="Storesund J.E."/>
            <person name="Kallscheuer N."/>
            <person name="Luecker S."/>
            <person name="Lage O.M."/>
            <person name="Pohl T."/>
            <person name="Merkel B.J."/>
            <person name="Hornburger P."/>
            <person name="Mueller R.-W."/>
            <person name="Bruemmer F."/>
            <person name="Labrenz M."/>
            <person name="Spormann A.M."/>
            <person name="Op den Camp H."/>
            <person name="Overmann J."/>
            <person name="Amann R."/>
            <person name="Jetten M.S.M."/>
            <person name="Mascher T."/>
            <person name="Medema M.H."/>
            <person name="Devos D.P."/>
            <person name="Kaster A.-K."/>
            <person name="Ovreas L."/>
            <person name="Rohde M."/>
            <person name="Galperin M.Y."/>
            <person name="Jogler C."/>
        </authorList>
    </citation>
    <scope>NUCLEOTIDE SEQUENCE [LARGE SCALE GENOMIC DNA]</scope>
    <source>
        <strain evidence="1 2">V22</strain>
    </source>
</reference>
<evidence type="ECO:0000313" key="1">
    <source>
        <dbReference type="EMBL" id="QDT63249.1"/>
    </source>
</evidence>
<keyword evidence="2" id="KW-1185">Reference proteome</keyword>
<name>A0A517T4E6_9PLAN</name>
<dbReference type="RefSeq" id="WP_145259422.1">
    <property type="nucleotide sequence ID" value="NZ_CP036316.1"/>
</dbReference>
<organism evidence="1 2">
    <name type="scientific">Calycomorphotria hydatis</name>
    <dbReference type="NCBI Taxonomy" id="2528027"/>
    <lineage>
        <taxon>Bacteria</taxon>
        <taxon>Pseudomonadati</taxon>
        <taxon>Planctomycetota</taxon>
        <taxon>Planctomycetia</taxon>
        <taxon>Planctomycetales</taxon>
        <taxon>Planctomycetaceae</taxon>
        <taxon>Calycomorphotria</taxon>
    </lineage>
</organism>
<accession>A0A517T4E6</accession>
<dbReference type="AlphaFoldDB" id="A0A517T4E6"/>
<dbReference type="OrthoDB" id="300986at2"/>
<sequence length="88" mass="9664">MTTYYFSLQLSGIDVMDNEFYDRLAEVSAYDPITKEQNGVSMISYAVEADSFDSAIRAAVKEVRQAAPGCVVDQLLVDDSTVTELVEG</sequence>
<dbReference type="Proteomes" id="UP000319976">
    <property type="component" value="Chromosome"/>
</dbReference>
<dbReference type="KEGG" id="chya:V22_04680"/>
<dbReference type="EMBL" id="CP036316">
    <property type="protein sequence ID" value="QDT63249.1"/>
    <property type="molecule type" value="Genomic_DNA"/>
</dbReference>
<evidence type="ECO:0000313" key="2">
    <source>
        <dbReference type="Proteomes" id="UP000319976"/>
    </source>
</evidence>
<protein>
    <submittedName>
        <fullName evidence="1">Uncharacterized protein</fullName>
    </submittedName>
</protein>